<dbReference type="Pfam" id="PF00300">
    <property type="entry name" value="His_Phos_1"/>
    <property type="match status" value="1"/>
</dbReference>
<dbReference type="OrthoDB" id="267323at2759"/>
<evidence type="ECO:0000313" key="1">
    <source>
        <dbReference type="EMBL" id="RUO95651.1"/>
    </source>
</evidence>
<comment type="caution">
    <text evidence="1">The sequence shown here is derived from an EMBL/GenBank/DDBJ whole genome shotgun (WGS) entry which is preliminary data.</text>
</comment>
<dbReference type="InterPro" id="IPR003094">
    <property type="entry name" value="6Pfruct_kin"/>
</dbReference>
<proteinExistence type="predicted"/>
<dbReference type="InterPro" id="IPR001345">
    <property type="entry name" value="PG/BPGM_mutase_AS"/>
</dbReference>
<dbReference type="PANTHER" id="PTHR10606:SF32">
    <property type="entry name" value="6-PHOSPHOFRUCTO-2-KINASE 1"/>
    <property type="match status" value="1"/>
</dbReference>
<dbReference type="InterPro" id="IPR029033">
    <property type="entry name" value="His_PPase_superfam"/>
</dbReference>
<dbReference type="SMART" id="SM00855">
    <property type="entry name" value="PGAM"/>
    <property type="match status" value="1"/>
</dbReference>
<dbReference type="Proteomes" id="UP000268093">
    <property type="component" value="Unassembled WGS sequence"/>
</dbReference>
<dbReference type="CDD" id="cd07067">
    <property type="entry name" value="HP_PGM_like"/>
    <property type="match status" value="1"/>
</dbReference>
<keyword evidence="2" id="KW-1185">Reference proteome</keyword>
<dbReference type="PROSITE" id="PS00175">
    <property type="entry name" value="PG_MUTASE"/>
    <property type="match status" value="1"/>
</dbReference>
<reference evidence="1 2" key="1">
    <citation type="journal article" date="2018" name="New Phytol.">
        <title>Phylogenomics of Endogonaceae and evolution of mycorrhizas within Mucoromycota.</title>
        <authorList>
            <person name="Chang Y."/>
            <person name="Desiro A."/>
            <person name="Na H."/>
            <person name="Sandor L."/>
            <person name="Lipzen A."/>
            <person name="Clum A."/>
            <person name="Barry K."/>
            <person name="Grigoriev I.V."/>
            <person name="Martin F.M."/>
            <person name="Stajich J.E."/>
            <person name="Smith M.E."/>
            <person name="Bonito G."/>
            <person name="Spatafora J.W."/>
        </authorList>
    </citation>
    <scope>NUCLEOTIDE SEQUENCE [LARGE SCALE GENOMIC DNA]</scope>
    <source>
        <strain evidence="1 2">GMNB39</strain>
    </source>
</reference>
<dbReference type="SUPFAM" id="SSF53254">
    <property type="entry name" value="Phosphoglycerate mutase-like"/>
    <property type="match status" value="1"/>
</dbReference>
<dbReference type="PIRSF" id="PIRSF000709">
    <property type="entry name" value="6PFK_2-Ptase"/>
    <property type="match status" value="1"/>
</dbReference>
<name>A0A432ZYS3_9FUNG</name>
<accession>A0A432ZYS3</accession>
<dbReference type="GO" id="GO:0003873">
    <property type="term" value="F:6-phosphofructo-2-kinase activity"/>
    <property type="evidence" value="ECO:0007669"/>
    <property type="project" value="TreeGrafter"/>
</dbReference>
<dbReference type="GO" id="GO:0005829">
    <property type="term" value="C:cytosol"/>
    <property type="evidence" value="ECO:0007669"/>
    <property type="project" value="TreeGrafter"/>
</dbReference>
<gene>
    <name evidence="1" type="ORF">BC936DRAFT_143525</name>
</gene>
<dbReference type="Gene3D" id="3.40.50.1240">
    <property type="entry name" value="Phosphoglycerate mutase-like"/>
    <property type="match status" value="1"/>
</dbReference>
<dbReference type="AlphaFoldDB" id="A0A432ZYS3"/>
<protein>
    <submittedName>
        <fullName evidence="1">Histidine phosphatase superfamily</fullName>
    </submittedName>
</protein>
<organism evidence="1 2">
    <name type="scientific">Jimgerdemannia flammicorona</name>
    <dbReference type="NCBI Taxonomy" id="994334"/>
    <lineage>
        <taxon>Eukaryota</taxon>
        <taxon>Fungi</taxon>
        <taxon>Fungi incertae sedis</taxon>
        <taxon>Mucoromycota</taxon>
        <taxon>Mucoromycotina</taxon>
        <taxon>Endogonomycetes</taxon>
        <taxon>Endogonales</taxon>
        <taxon>Endogonaceae</taxon>
        <taxon>Jimgerdemannia</taxon>
    </lineage>
</organism>
<dbReference type="PANTHER" id="PTHR10606">
    <property type="entry name" value="6-PHOSPHOFRUCTO-2-KINASE/FRUCTOSE-2,6-BISPHOSPHATASE"/>
    <property type="match status" value="1"/>
</dbReference>
<sequence length="243" mass="27637">MWRFGFEFRLELLRVVVGISSIALFRLVPFFPTERQIFLTRHGESEDNINGIIGGDAPLSPLGKKFGAALARFIRCQRINFIQEQSRRWRNESLSQYGHHLSVNGAIRSGATTKGNATPTGIPGNASNLSVGGKSGLSVHEEQLSQIPFTVWTSMLKRTVETVEEFDAAEYDIKHIRFLNEIYSGICEGLTYREIQEKFPGEFNARQQNKLYYRYPGMGGESYLGSFYHAIIEVFWLNVYPKI</sequence>
<dbReference type="InterPro" id="IPR013078">
    <property type="entry name" value="His_Pase_superF_clade-1"/>
</dbReference>
<evidence type="ECO:0000313" key="2">
    <source>
        <dbReference type="Proteomes" id="UP000268093"/>
    </source>
</evidence>
<dbReference type="GO" id="GO:0005524">
    <property type="term" value="F:ATP binding"/>
    <property type="evidence" value="ECO:0007669"/>
    <property type="project" value="InterPro"/>
</dbReference>
<dbReference type="GO" id="GO:0006003">
    <property type="term" value="P:fructose 2,6-bisphosphate metabolic process"/>
    <property type="evidence" value="ECO:0007669"/>
    <property type="project" value="InterPro"/>
</dbReference>
<dbReference type="EMBL" id="RBNI01027197">
    <property type="protein sequence ID" value="RUO95651.1"/>
    <property type="molecule type" value="Genomic_DNA"/>
</dbReference>